<dbReference type="EMBL" id="CP061171">
    <property type="protein sequence ID" value="QNR84388.1"/>
    <property type="molecule type" value="Genomic_DNA"/>
</dbReference>
<name>A0ABX6THI4_9SPHI</name>
<dbReference type="RefSeq" id="WP_190327145.1">
    <property type="nucleotide sequence ID" value="NZ_CP061171.1"/>
</dbReference>
<dbReference type="Proteomes" id="UP000516439">
    <property type="component" value="Chromosome"/>
</dbReference>
<sequence>MAIVKQSNNMRIKVHSDYSMVVGRKTEKIADKLNIEAMYNNLVLASNKKLLVKEISSSHSTELTFGFRARILPY</sequence>
<organism evidence="1 2">
    <name type="scientific">Pedobacter riviphilus</name>
    <dbReference type="NCBI Taxonomy" id="2766984"/>
    <lineage>
        <taxon>Bacteria</taxon>
        <taxon>Pseudomonadati</taxon>
        <taxon>Bacteroidota</taxon>
        <taxon>Sphingobacteriia</taxon>
        <taxon>Sphingobacteriales</taxon>
        <taxon>Sphingobacteriaceae</taxon>
        <taxon>Pedobacter</taxon>
    </lineage>
</organism>
<reference evidence="1 2" key="1">
    <citation type="submission" date="2020-09" db="EMBL/GenBank/DDBJ databases">
        <title>Pedobacter sp. SW-16 isolated from soil near Yeocheon.</title>
        <authorList>
            <person name="Im H.S."/>
            <person name="Joung Y."/>
            <person name="Lee S.-S."/>
        </authorList>
    </citation>
    <scope>NUCLEOTIDE SEQUENCE [LARGE SCALE GENOMIC DNA]</scope>
    <source>
        <strain evidence="1 2">SW-16</strain>
    </source>
</reference>
<proteinExistence type="predicted"/>
<evidence type="ECO:0000313" key="1">
    <source>
        <dbReference type="EMBL" id="QNR84388.1"/>
    </source>
</evidence>
<keyword evidence="2" id="KW-1185">Reference proteome</keyword>
<evidence type="ECO:0000313" key="2">
    <source>
        <dbReference type="Proteomes" id="UP000516439"/>
    </source>
</evidence>
<accession>A0ABX6THI4</accession>
<protein>
    <submittedName>
        <fullName evidence="1">Uncharacterized protein</fullName>
    </submittedName>
</protein>
<gene>
    <name evidence="1" type="ORF">H9N25_21180</name>
</gene>